<dbReference type="EMBL" id="QPJD01000013">
    <property type="protein sequence ID" value="RCW43436.1"/>
    <property type="molecule type" value="Genomic_DNA"/>
</dbReference>
<dbReference type="GO" id="GO:0007165">
    <property type="term" value="P:signal transduction"/>
    <property type="evidence" value="ECO:0007669"/>
    <property type="project" value="UniProtKB-KW"/>
</dbReference>
<proteinExistence type="inferred from homology"/>
<dbReference type="InterPro" id="IPR000644">
    <property type="entry name" value="CBS_dom"/>
</dbReference>
<accession>A0A368VTY1</accession>
<sequence>MAATVLEKEVLPCNEQNESSNPGKATAEFTSALEPKHQSARLQDFLRQTPTVRPEQTCRETISIFKQNPDCECVIVCDKQAAPIGLMMRNRFFLKLGHRFSADLFYDKPVTKMMDSSPLTVDYHDAPQQLIDSALSRHDSVLYDCVIVTQNGKLHGILTVSDLLKLSRMLQQEAIDAQMRTIRSAEQRVKEIEQAVSSVRESTAQGESLSVEMVDLTLSGKNELDKVTKAFGSLATNSQLQEQRMNELHAEAGSISKVSILIKELAEQSNLLALNASIEAARAGEHGRGFAVVAGEVMKLASQTKQSANEITTLTRTIVDAIAQTTTLAHSGRSETTASEAHVREAAEAFNRLFRAAADNRNSAKQIGALSEQAHQQSIHVASEMEKLQQSYF</sequence>
<dbReference type="Pfam" id="PF00571">
    <property type="entry name" value="CBS"/>
    <property type="match status" value="1"/>
</dbReference>
<dbReference type="InterPro" id="IPR004089">
    <property type="entry name" value="MCPsignal_dom"/>
</dbReference>
<organism evidence="6 7">
    <name type="scientific">Paenibacillus prosopidis</name>
    <dbReference type="NCBI Taxonomy" id="630520"/>
    <lineage>
        <taxon>Bacteria</taxon>
        <taxon>Bacillati</taxon>
        <taxon>Bacillota</taxon>
        <taxon>Bacilli</taxon>
        <taxon>Bacillales</taxon>
        <taxon>Paenibacillaceae</taxon>
        <taxon>Paenibacillus</taxon>
    </lineage>
</organism>
<dbReference type="Pfam" id="PF00015">
    <property type="entry name" value="MCPsignal"/>
    <property type="match status" value="1"/>
</dbReference>
<evidence type="ECO:0000256" key="3">
    <source>
        <dbReference type="PROSITE-ProRule" id="PRU00284"/>
    </source>
</evidence>
<dbReference type="PRINTS" id="PR00260">
    <property type="entry name" value="CHEMTRNSDUCR"/>
</dbReference>
<evidence type="ECO:0000256" key="1">
    <source>
        <dbReference type="ARBA" id="ARBA00023224"/>
    </source>
</evidence>
<reference evidence="6 7" key="1">
    <citation type="submission" date="2018-07" db="EMBL/GenBank/DDBJ databases">
        <title>Genomic Encyclopedia of Type Strains, Phase III (KMG-III): the genomes of soil and plant-associated and newly described type strains.</title>
        <authorList>
            <person name="Whitman W."/>
        </authorList>
    </citation>
    <scope>NUCLEOTIDE SEQUENCE [LARGE SCALE GENOMIC DNA]</scope>
    <source>
        <strain evidence="6 7">CECT 7506</strain>
    </source>
</reference>
<dbReference type="AlphaFoldDB" id="A0A368VTY1"/>
<dbReference type="Gene3D" id="3.10.580.10">
    <property type="entry name" value="CBS-domain"/>
    <property type="match status" value="1"/>
</dbReference>
<keyword evidence="4" id="KW-0175">Coiled coil</keyword>
<keyword evidence="1 3" id="KW-0807">Transducer</keyword>
<protein>
    <submittedName>
        <fullName evidence="6">Methyl-accepting chemotaxis protein</fullName>
    </submittedName>
</protein>
<dbReference type="SUPFAM" id="SSF58104">
    <property type="entry name" value="Methyl-accepting chemotaxis protein (MCP) signaling domain"/>
    <property type="match status" value="1"/>
</dbReference>
<evidence type="ECO:0000313" key="7">
    <source>
        <dbReference type="Proteomes" id="UP000252415"/>
    </source>
</evidence>
<dbReference type="SMART" id="SM00283">
    <property type="entry name" value="MA"/>
    <property type="match status" value="1"/>
</dbReference>
<feature type="domain" description="Methyl-accepting transducer" evidence="5">
    <location>
        <begin position="178"/>
        <end position="389"/>
    </location>
</feature>
<evidence type="ECO:0000256" key="2">
    <source>
        <dbReference type="ARBA" id="ARBA00029447"/>
    </source>
</evidence>
<dbReference type="InterPro" id="IPR046342">
    <property type="entry name" value="CBS_dom_sf"/>
</dbReference>
<comment type="caution">
    <text evidence="6">The sequence shown here is derived from an EMBL/GenBank/DDBJ whole genome shotgun (WGS) entry which is preliminary data.</text>
</comment>
<dbReference type="GO" id="GO:0006935">
    <property type="term" value="P:chemotaxis"/>
    <property type="evidence" value="ECO:0007669"/>
    <property type="project" value="InterPro"/>
</dbReference>
<dbReference type="PROSITE" id="PS50111">
    <property type="entry name" value="CHEMOTAXIS_TRANSDUC_2"/>
    <property type="match status" value="1"/>
</dbReference>
<comment type="similarity">
    <text evidence="2">Belongs to the methyl-accepting chemotaxis (MCP) protein family.</text>
</comment>
<name>A0A368VTY1_9BACL</name>
<feature type="coiled-coil region" evidence="4">
    <location>
        <begin position="175"/>
        <end position="202"/>
    </location>
</feature>
<evidence type="ECO:0000256" key="4">
    <source>
        <dbReference type="SAM" id="Coils"/>
    </source>
</evidence>
<evidence type="ECO:0000259" key="5">
    <source>
        <dbReference type="PROSITE" id="PS50111"/>
    </source>
</evidence>
<dbReference type="PANTHER" id="PTHR32089">
    <property type="entry name" value="METHYL-ACCEPTING CHEMOTAXIS PROTEIN MCPB"/>
    <property type="match status" value="1"/>
</dbReference>
<dbReference type="SUPFAM" id="SSF54631">
    <property type="entry name" value="CBS-domain pair"/>
    <property type="match status" value="1"/>
</dbReference>
<dbReference type="GO" id="GO:0016020">
    <property type="term" value="C:membrane"/>
    <property type="evidence" value="ECO:0007669"/>
    <property type="project" value="InterPro"/>
</dbReference>
<dbReference type="Gene3D" id="1.10.287.950">
    <property type="entry name" value="Methyl-accepting chemotaxis protein"/>
    <property type="match status" value="1"/>
</dbReference>
<dbReference type="OrthoDB" id="9816519at2"/>
<dbReference type="PANTHER" id="PTHR32089:SF41">
    <property type="entry name" value="METHYL-ACCEPTING CHEMOTAXIS PROTEIN"/>
    <property type="match status" value="1"/>
</dbReference>
<dbReference type="InterPro" id="IPR004090">
    <property type="entry name" value="Chemotax_Me-accpt_rcpt"/>
</dbReference>
<dbReference type="GO" id="GO:0004888">
    <property type="term" value="F:transmembrane signaling receptor activity"/>
    <property type="evidence" value="ECO:0007669"/>
    <property type="project" value="InterPro"/>
</dbReference>
<gene>
    <name evidence="6" type="ORF">DFP97_113108</name>
</gene>
<evidence type="ECO:0000313" key="6">
    <source>
        <dbReference type="EMBL" id="RCW43436.1"/>
    </source>
</evidence>
<keyword evidence="7" id="KW-1185">Reference proteome</keyword>
<dbReference type="RefSeq" id="WP_114382022.1">
    <property type="nucleotide sequence ID" value="NZ_QPJD01000013.1"/>
</dbReference>
<dbReference type="Proteomes" id="UP000252415">
    <property type="component" value="Unassembled WGS sequence"/>
</dbReference>